<dbReference type="PANTHER" id="PTHR31845:SF21">
    <property type="entry name" value="REGULATORY PROTEIN LEU3"/>
    <property type="match status" value="1"/>
</dbReference>
<proteinExistence type="predicted"/>
<accession>A0A6A6GZA1</accession>
<reference evidence="6" key="1">
    <citation type="journal article" date="2020" name="Stud. Mycol.">
        <title>101 Dothideomycetes genomes: a test case for predicting lifestyles and emergence of pathogens.</title>
        <authorList>
            <person name="Haridas S."/>
            <person name="Albert R."/>
            <person name="Binder M."/>
            <person name="Bloem J."/>
            <person name="Labutti K."/>
            <person name="Salamov A."/>
            <person name="Andreopoulos B."/>
            <person name="Baker S."/>
            <person name="Barry K."/>
            <person name="Bills G."/>
            <person name="Bluhm B."/>
            <person name="Cannon C."/>
            <person name="Castanera R."/>
            <person name="Culley D."/>
            <person name="Daum C."/>
            <person name="Ezra D."/>
            <person name="Gonzalez J."/>
            <person name="Henrissat B."/>
            <person name="Kuo A."/>
            <person name="Liang C."/>
            <person name="Lipzen A."/>
            <person name="Lutzoni F."/>
            <person name="Magnuson J."/>
            <person name="Mondo S."/>
            <person name="Nolan M."/>
            <person name="Ohm R."/>
            <person name="Pangilinan J."/>
            <person name="Park H.-J."/>
            <person name="Ramirez L."/>
            <person name="Alfaro M."/>
            <person name="Sun H."/>
            <person name="Tritt A."/>
            <person name="Yoshinaga Y."/>
            <person name="Zwiers L.-H."/>
            <person name="Turgeon B."/>
            <person name="Goodwin S."/>
            <person name="Spatafora J."/>
            <person name="Crous P."/>
            <person name="Grigoriev I."/>
        </authorList>
    </citation>
    <scope>NUCLEOTIDE SEQUENCE</scope>
    <source>
        <strain evidence="6">Tuck. ex Michener</strain>
    </source>
</reference>
<dbReference type="PANTHER" id="PTHR31845">
    <property type="entry name" value="FINGER DOMAIN PROTEIN, PUTATIVE-RELATED"/>
    <property type="match status" value="1"/>
</dbReference>
<keyword evidence="7" id="KW-1185">Reference proteome</keyword>
<evidence type="ECO:0000313" key="7">
    <source>
        <dbReference type="Proteomes" id="UP000800092"/>
    </source>
</evidence>
<dbReference type="GO" id="GO:0000976">
    <property type="term" value="F:transcription cis-regulatory region binding"/>
    <property type="evidence" value="ECO:0007669"/>
    <property type="project" value="TreeGrafter"/>
</dbReference>
<keyword evidence="5" id="KW-0539">Nucleus</keyword>
<organism evidence="6 7">
    <name type="scientific">Viridothelium virens</name>
    <name type="common">Speckled blister lichen</name>
    <name type="synonym">Trypethelium virens</name>
    <dbReference type="NCBI Taxonomy" id="1048519"/>
    <lineage>
        <taxon>Eukaryota</taxon>
        <taxon>Fungi</taxon>
        <taxon>Dikarya</taxon>
        <taxon>Ascomycota</taxon>
        <taxon>Pezizomycotina</taxon>
        <taxon>Dothideomycetes</taxon>
        <taxon>Dothideomycetes incertae sedis</taxon>
        <taxon>Trypetheliales</taxon>
        <taxon>Trypetheliaceae</taxon>
        <taxon>Viridothelium</taxon>
    </lineage>
</organism>
<evidence type="ECO:0000256" key="2">
    <source>
        <dbReference type="ARBA" id="ARBA00023015"/>
    </source>
</evidence>
<name>A0A6A6GZA1_VIRVR</name>
<dbReference type="InterPro" id="IPR051089">
    <property type="entry name" value="prtT"/>
</dbReference>
<dbReference type="AlphaFoldDB" id="A0A6A6GZA1"/>
<evidence type="ECO:0000313" key="6">
    <source>
        <dbReference type="EMBL" id="KAF2231154.1"/>
    </source>
</evidence>
<dbReference type="EMBL" id="ML991830">
    <property type="protein sequence ID" value="KAF2231154.1"/>
    <property type="molecule type" value="Genomic_DNA"/>
</dbReference>
<dbReference type="CDD" id="cd12148">
    <property type="entry name" value="fungal_TF_MHR"/>
    <property type="match status" value="1"/>
</dbReference>
<evidence type="ECO:0008006" key="8">
    <source>
        <dbReference type="Google" id="ProtNLM"/>
    </source>
</evidence>
<keyword evidence="3" id="KW-0238">DNA-binding</keyword>
<dbReference type="OrthoDB" id="2341546at2759"/>
<evidence type="ECO:0000256" key="4">
    <source>
        <dbReference type="ARBA" id="ARBA00023163"/>
    </source>
</evidence>
<protein>
    <recommendedName>
        <fullName evidence="8">Transcription factor domain-containing protein</fullName>
    </recommendedName>
</protein>
<keyword evidence="4" id="KW-0804">Transcription</keyword>
<dbReference type="GO" id="GO:0000981">
    <property type="term" value="F:DNA-binding transcription factor activity, RNA polymerase II-specific"/>
    <property type="evidence" value="ECO:0007669"/>
    <property type="project" value="TreeGrafter"/>
</dbReference>
<dbReference type="GO" id="GO:0005634">
    <property type="term" value="C:nucleus"/>
    <property type="evidence" value="ECO:0007669"/>
    <property type="project" value="UniProtKB-SubCell"/>
</dbReference>
<gene>
    <name evidence="6" type="ORF">EV356DRAFT_310356</name>
</gene>
<evidence type="ECO:0000256" key="1">
    <source>
        <dbReference type="ARBA" id="ARBA00004123"/>
    </source>
</evidence>
<dbReference type="Proteomes" id="UP000800092">
    <property type="component" value="Unassembled WGS sequence"/>
</dbReference>
<evidence type="ECO:0000256" key="5">
    <source>
        <dbReference type="ARBA" id="ARBA00023242"/>
    </source>
</evidence>
<evidence type="ECO:0000256" key="3">
    <source>
        <dbReference type="ARBA" id="ARBA00023125"/>
    </source>
</evidence>
<sequence>MPVVDPSISPDDYYTLYPFIFWAAVAVGSRRYTKDATLLLSLAPKVTQLALESLKEPKGRTVQGLALLVTWPLPTDVSSKDLSFTLSAALVHIAIRVGLHMPRSIQDFHRTRVELSERKIVIRSEAWIRCLLVYQRASFIYGSAPSAWVASTCDAQWKHALSELLNPSLLFQFKLHRLQAQANTAIDENGCDMPSAEQKRAFCIILKIFDRQIKDLEDDNPWIDDLDKFHIVMTRLQVVGLHLFRPFEEIGMNELMLIYNTACMVMTFLHKCDRTIHLISVCPEYIMSNIMLAGCMLLRILKSDFAQYLDEKEGKAFFLDSVSTLKLMSCANNDMPARISQILSQLWTSEKVFKSQDGSPYLTLRIRSRFATSIALDCVWWWREEFGGQPGVYPKGAGLSTCKSVYCSPFRGF</sequence>
<comment type="subcellular location">
    <subcellularLocation>
        <location evidence="1">Nucleus</location>
    </subcellularLocation>
</comment>
<keyword evidence="2" id="KW-0805">Transcription regulation</keyword>